<keyword evidence="4" id="KW-1185">Reference proteome</keyword>
<accession>A0A1S6J011</accession>
<organism evidence="3 4">
    <name type="scientific">Desulforamulus ferrireducens</name>
    <dbReference type="NCBI Taxonomy" id="1833852"/>
    <lineage>
        <taxon>Bacteria</taxon>
        <taxon>Bacillati</taxon>
        <taxon>Bacillota</taxon>
        <taxon>Clostridia</taxon>
        <taxon>Eubacteriales</taxon>
        <taxon>Peptococcaceae</taxon>
        <taxon>Desulforamulus</taxon>
    </lineage>
</organism>
<dbReference type="Proteomes" id="UP000189464">
    <property type="component" value="Chromosome"/>
</dbReference>
<dbReference type="InterPro" id="IPR036582">
    <property type="entry name" value="Mao_N_sf"/>
</dbReference>
<reference evidence="3 4" key="1">
    <citation type="journal article" date="2016" name="Int. J. Syst. Evol. Microbiol.">
        <title>Desulfotomaculum ferrireducens sp. nov., a moderately thermophilic sulfate-reducing and dissimilatory Fe(III)-reducing bacterium isolated from compost.</title>
        <authorList>
            <person name="Yang G."/>
            <person name="Guo J."/>
            <person name="Zhuang L."/>
            <person name="Yuan Y."/>
            <person name="Zhou S."/>
        </authorList>
    </citation>
    <scope>NUCLEOTIDE SEQUENCE [LARGE SCALE GENOMIC DNA]</scope>
    <source>
        <strain evidence="3 4">GSS09</strain>
    </source>
</reference>
<name>A0A1S6J011_9FIRM</name>
<evidence type="ECO:0000259" key="2">
    <source>
        <dbReference type="Pfam" id="PF07833"/>
    </source>
</evidence>
<feature type="domain" description="Copper amine oxidase-like N-terminal" evidence="2">
    <location>
        <begin position="632"/>
        <end position="735"/>
    </location>
</feature>
<dbReference type="InterPro" id="IPR012854">
    <property type="entry name" value="Cu_amine_oxidase-like_N"/>
</dbReference>
<dbReference type="STRING" id="1833852.B0537_15610"/>
<dbReference type="KEGG" id="dfg:B0537_15610"/>
<evidence type="ECO:0000313" key="4">
    <source>
        <dbReference type="Proteomes" id="UP000189464"/>
    </source>
</evidence>
<dbReference type="Gene3D" id="3.30.457.10">
    <property type="entry name" value="Copper amine oxidase-like, N-terminal domain"/>
    <property type="match status" value="2"/>
</dbReference>
<dbReference type="AlphaFoldDB" id="A0A1S6J011"/>
<evidence type="ECO:0000313" key="3">
    <source>
        <dbReference type="EMBL" id="AQS60366.1"/>
    </source>
</evidence>
<proteinExistence type="predicted"/>
<dbReference type="SUPFAM" id="SSF55383">
    <property type="entry name" value="Copper amine oxidase, domain N"/>
    <property type="match status" value="2"/>
</dbReference>
<keyword evidence="1" id="KW-0732">Signal</keyword>
<sequence>MKRTRKALSILLTLTMLVGLLLPMGAPAFAVTKNTLNAVPTVGTDFKGLISTLTIAEDSEAKNDFEAGKSFIVTLPDNVKFAVYRDGDWQSVSDAGVTEATQDAGKGKPFVTGSDDGLVGSATFSSDRSLVVTFGDGADNTEKKQIVTINIYGIVDGAIGDIKVNIDPLDSGVTGGDVLIGRSASGNAVATVLNVENIGESNAEKAGVIRITETTPGALEAGDELKFKLPDGFKWVEPGNSGTTISYVNFKAEDFEEPAIKQDGRQLVLKLKPGFKGTTMRGIIEIKPVINVSSNAKVGDVEVDFSGDNVESANLLIAKYADYGVVITAKDTKEVLAGTSEQEIGKLVVEETVPGSFVNKRKMTIELPEWAKFAADPELTFVSGTKPYSASVMTVVSDDRHKAELSFTGVTSSKAKFEVKLKKVNLQVDKTGDIPVKVYGSAIGEEKEVIVGTAVAPVEVTSATKDVKLGLNNQEAGEIVIKETVKGAIQEKPTNYKGDDVKGEMVIEIDTWGVRFAKTPKVEVVEGNLEIENISDDDKYVSFKIKSESTKPSTIKISDIAYTVDRTVPVGPIVVKVKGVAVATTNEGSSASDSTKGFDAGTIAKVSNAVVVNPAPAAGSASFAIGSTIYTVDGVAKVMDAAPYIKDDRTYVPVRYLALALGVEENNITFENGVVTLKKGDTTVTLTIGDKTLDNNGTAVAMDVAPEVNNGRTMLPARFVAEAFGANVGYANGQVVISR</sequence>
<dbReference type="EMBL" id="CP019698">
    <property type="protein sequence ID" value="AQS60366.1"/>
    <property type="molecule type" value="Genomic_DNA"/>
</dbReference>
<gene>
    <name evidence="3" type="ORF">B0537_15610</name>
</gene>
<feature type="signal peptide" evidence="1">
    <location>
        <begin position="1"/>
        <end position="30"/>
    </location>
</feature>
<feature type="chain" id="PRO_5012322922" description="Copper amine oxidase-like N-terminal domain-containing protein" evidence="1">
    <location>
        <begin position="31"/>
        <end position="739"/>
    </location>
</feature>
<protein>
    <recommendedName>
        <fullName evidence="2">Copper amine oxidase-like N-terminal domain-containing protein</fullName>
    </recommendedName>
</protein>
<dbReference type="Pfam" id="PF07833">
    <property type="entry name" value="Cu_amine_oxidN1"/>
    <property type="match status" value="1"/>
</dbReference>
<evidence type="ECO:0000256" key="1">
    <source>
        <dbReference type="SAM" id="SignalP"/>
    </source>
</evidence>